<feature type="region of interest" description="Disordered" evidence="1">
    <location>
        <begin position="56"/>
        <end position="81"/>
    </location>
</feature>
<dbReference type="Pfam" id="PF00085">
    <property type="entry name" value="Thioredoxin"/>
    <property type="match status" value="1"/>
</dbReference>
<dbReference type="EMBL" id="BLLK01000038">
    <property type="protein sequence ID" value="GFH50181.1"/>
    <property type="molecule type" value="Genomic_DNA"/>
</dbReference>
<accession>A0AAD3CS37</accession>
<evidence type="ECO:0000256" key="1">
    <source>
        <dbReference type="SAM" id="MobiDB-lite"/>
    </source>
</evidence>
<dbReference type="SUPFAM" id="SSF52833">
    <property type="entry name" value="Thioredoxin-like"/>
    <property type="match status" value="1"/>
</dbReference>
<dbReference type="PANTHER" id="PTHR21148">
    <property type="entry name" value="THIOREDOXIN DOMAIN-CONTAINING PROTEIN 9"/>
    <property type="match status" value="1"/>
</dbReference>
<keyword evidence="4" id="KW-1185">Reference proteome</keyword>
<organism evidence="3 4">
    <name type="scientific">Chaetoceros tenuissimus</name>
    <dbReference type="NCBI Taxonomy" id="426638"/>
    <lineage>
        <taxon>Eukaryota</taxon>
        <taxon>Sar</taxon>
        <taxon>Stramenopiles</taxon>
        <taxon>Ochrophyta</taxon>
        <taxon>Bacillariophyta</taxon>
        <taxon>Coscinodiscophyceae</taxon>
        <taxon>Chaetocerotophycidae</taxon>
        <taxon>Chaetocerotales</taxon>
        <taxon>Chaetocerotaceae</taxon>
        <taxon>Chaetoceros</taxon>
    </lineage>
</organism>
<feature type="compositionally biased region" description="Polar residues" evidence="1">
    <location>
        <begin position="56"/>
        <end position="67"/>
    </location>
</feature>
<proteinExistence type="predicted"/>
<dbReference type="AlphaFoldDB" id="A0AAD3CS37"/>
<evidence type="ECO:0000259" key="2">
    <source>
        <dbReference type="Pfam" id="PF00085"/>
    </source>
</evidence>
<dbReference type="CDD" id="cd02989">
    <property type="entry name" value="Phd_like_TxnDC9"/>
    <property type="match status" value="1"/>
</dbReference>
<sequence length="334" mass="38066">MPSLQNAMPNSKAAKFVNANPLAPMADPFAGMDGDEKEYAKELSENINNRMTKTLQEMQQRHATGTNELDDPDKAPTGPAYQAVAAQRQASKQAEKAYAQTKFEEEQKILNMQKVANQLYRNNEEEDDSSKSSSDDEFDYLLEEDDELEAIRARRLEKFRAEQQQTAEYKSLGHGELRTIAQDEFLPECTGSSEWVVVHFYHKDFERCKIMDEHLKQVAAMHLNCKFLRLDAEKTPFFVHKLNIKTLPTVMVFQEGKAIDKLMGFQGLAVDESEPDKIHTGRLQQWLASTGCIKYKTPTEDIKEEMRRMGIRAKGTIWSGTKGTGYATKDYDSE</sequence>
<dbReference type="Gene3D" id="3.40.30.10">
    <property type="entry name" value="Glutaredoxin"/>
    <property type="match status" value="1"/>
</dbReference>
<feature type="domain" description="Thioredoxin" evidence="2">
    <location>
        <begin position="179"/>
        <end position="265"/>
    </location>
</feature>
<evidence type="ECO:0000313" key="3">
    <source>
        <dbReference type="EMBL" id="GFH50181.1"/>
    </source>
</evidence>
<comment type="caution">
    <text evidence="3">The sequence shown here is derived from an EMBL/GenBank/DDBJ whole genome shotgun (WGS) entry which is preliminary data.</text>
</comment>
<gene>
    <name evidence="3" type="ORF">CTEN210_06657</name>
</gene>
<dbReference type="InterPro" id="IPR036249">
    <property type="entry name" value="Thioredoxin-like_sf"/>
</dbReference>
<evidence type="ECO:0000313" key="4">
    <source>
        <dbReference type="Proteomes" id="UP001054902"/>
    </source>
</evidence>
<dbReference type="InterPro" id="IPR013766">
    <property type="entry name" value="Thioredoxin_domain"/>
</dbReference>
<reference evidence="3 4" key="1">
    <citation type="journal article" date="2021" name="Sci. Rep.">
        <title>The genome of the diatom Chaetoceros tenuissimus carries an ancient integrated fragment of an extant virus.</title>
        <authorList>
            <person name="Hongo Y."/>
            <person name="Kimura K."/>
            <person name="Takaki Y."/>
            <person name="Yoshida Y."/>
            <person name="Baba S."/>
            <person name="Kobayashi G."/>
            <person name="Nagasaki K."/>
            <person name="Hano T."/>
            <person name="Tomaru Y."/>
        </authorList>
    </citation>
    <scope>NUCLEOTIDE SEQUENCE [LARGE SCALE GENOMIC DNA]</scope>
    <source>
        <strain evidence="3 4">NIES-3715</strain>
    </source>
</reference>
<protein>
    <recommendedName>
        <fullName evidence="2">Thioredoxin domain-containing protein</fullName>
    </recommendedName>
</protein>
<name>A0AAD3CS37_9STRA</name>
<dbReference type="Proteomes" id="UP001054902">
    <property type="component" value="Unassembled WGS sequence"/>
</dbReference>